<dbReference type="SUPFAM" id="SSF51695">
    <property type="entry name" value="PLC-like phosphodiesterases"/>
    <property type="match status" value="1"/>
</dbReference>
<dbReference type="InterPro" id="IPR017946">
    <property type="entry name" value="PLC-like_Pdiesterase_TIM-brl"/>
</dbReference>
<name>A0ABS3AV30_9BACT</name>
<proteinExistence type="predicted"/>
<protein>
    <recommendedName>
        <fullName evidence="1">GP-PDE domain-containing protein</fullName>
    </recommendedName>
</protein>
<sequence length="278" mass="31492">MFFDHFPKKMGLIIAHRGARSIAPENTLLAMKMAKECGAHSWETDVQMSKDGELVIFHDTTLARTTNISTHKAFQNRITHHVDQFTLQELDELDTGSWFLTTDPFGTIANGEVGGEESKVIQKQRIPLLPEILNFTKTHSFPVNLEIKDLNTPPGDILVVDKVMDMLYETGTMEYVLLSSFRHEYLHRARVLSKGISLAVLTEEQHPPDLIEYLKSFSAIAYHPNIDICDNELIVQLQHSGFRVNSWTVNSMERAQEILHLGAGVITDWPQRLTLSPS</sequence>
<evidence type="ECO:0000313" key="2">
    <source>
        <dbReference type="EMBL" id="MBN4068953.1"/>
    </source>
</evidence>
<dbReference type="EMBL" id="JAFITO010000090">
    <property type="protein sequence ID" value="MBN4068953.1"/>
    <property type="molecule type" value="Genomic_DNA"/>
</dbReference>
<accession>A0ABS3AV30</accession>
<dbReference type="Gene3D" id="3.20.20.190">
    <property type="entry name" value="Phosphatidylinositol (PI) phosphodiesterase"/>
    <property type="match status" value="1"/>
</dbReference>
<dbReference type="PANTHER" id="PTHR46211:SF14">
    <property type="entry name" value="GLYCEROPHOSPHODIESTER PHOSPHODIESTERASE"/>
    <property type="match status" value="1"/>
</dbReference>
<dbReference type="PANTHER" id="PTHR46211">
    <property type="entry name" value="GLYCEROPHOSPHORYL DIESTER PHOSPHODIESTERASE"/>
    <property type="match status" value="1"/>
</dbReference>
<evidence type="ECO:0000313" key="3">
    <source>
        <dbReference type="Proteomes" id="UP000717534"/>
    </source>
</evidence>
<reference evidence="2 3" key="1">
    <citation type="submission" date="2021-02" db="EMBL/GenBank/DDBJ databases">
        <title>Activity-based single-cell genomes from oceanic crustal fluid captures similar information to metagenomic and metatranscriptomic surveys with orders of magnitude less sampling.</title>
        <authorList>
            <person name="D'Angelo T.S."/>
            <person name="Orcutt B.N."/>
        </authorList>
    </citation>
    <scope>NUCLEOTIDE SEQUENCE [LARGE SCALE GENOMIC DNA]</scope>
    <source>
        <strain evidence="2">AH-315-G02</strain>
    </source>
</reference>
<comment type="caution">
    <text evidence="2">The sequence shown here is derived from an EMBL/GenBank/DDBJ whole genome shotgun (WGS) entry which is preliminary data.</text>
</comment>
<keyword evidence="3" id="KW-1185">Reference proteome</keyword>
<organism evidence="2 3">
    <name type="scientific">Desulfotalea psychrophila</name>
    <dbReference type="NCBI Taxonomy" id="84980"/>
    <lineage>
        <taxon>Bacteria</taxon>
        <taxon>Pseudomonadati</taxon>
        <taxon>Thermodesulfobacteriota</taxon>
        <taxon>Desulfobulbia</taxon>
        <taxon>Desulfobulbales</taxon>
        <taxon>Desulfocapsaceae</taxon>
        <taxon>Desulfotalea</taxon>
    </lineage>
</organism>
<gene>
    <name evidence="2" type="ORF">JYU06_05480</name>
</gene>
<evidence type="ECO:0000259" key="1">
    <source>
        <dbReference type="PROSITE" id="PS51704"/>
    </source>
</evidence>
<feature type="domain" description="GP-PDE" evidence="1">
    <location>
        <begin position="11"/>
        <end position="278"/>
    </location>
</feature>
<dbReference type="InterPro" id="IPR030395">
    <property type="entry name" value="GP_PDE_dom"/>
</dbReference>
<dbReference type="PROSITE" id="PS51704">
    <property type="entry name" value="GP_PDE"/>
    <property type="match status" value="1"/>
</dbReference>
<dbReference type="Proteomes" id="UP000717534">
    <property type="component" value="Unassembled WGS sequence"/>
</dbReference>
<dbReference type="Pfam" id="PF03009">
    <property type="entry name" value="GDPD"/>
    <property type="match status" value="1"/>
</dbReference>